<dbReference type="Pfam" id="PF13639">
    <property type="entry name" value="zf-RING_2"/>
    <property type="match status" value="1"/>
</dbReference>
<evidence type="ECO:0000313" key="14">
    <source>
        <dbReference type="Proteomes" id="UP000623129"/>
    </source>
</evidence>
<dbReference type="GO" id="GO:0016020">
    <property type="term" value="C:membrane"/>
    <property type="evidence" value="ECO:0007669"/>
    <property type="project" value="UniProtKB-SubCell"/>
</dbReference>
<evidence type="ECO:0000313" key="13">
    <source>
        <dbReference type="EMBL" id="KAF3341284.1"/>
    </source>
</evidence>
<feature type="region of interest" description="Disordered" evidence="10">
    <location>
        <begin position="1"/>
        <end position="24"/>
    </location>
</feature>
<dbReference type="SUPFAM" id="SSF57850">
    <property type="entry name" value="RING/U-box"/>
    <property type="match status" value="1"/>
</dbReference>
<evidence type="ECO:0000256" key="5">
    <source>
        <dbReference type="ARBA" id="ARBA00022833"/>
    </source>
</evidence>
<dbReference type="Proteomes" id="UP000623129">
    <property type="component" value="Unassembled WGS sequence"/>
</dbReference>
<dbReference type="AlphaFoldDB" id="A0A833S049"/>
<dbReference type="PROSITE" id="PS50089">
    <property type="entry name" value="ZF_RING_2"/>
    <property type="match status" value="1"/>
</dbReference>
<feature type="domain" description="RING-type" evidence="12">
    <location>
        <begin position="103"/>
        <end position="145"/>
    </location>
</feature>
<dbReference type="Gene3D" id="3.30.40.10">
    <property type="entry name" value="Zinc/RING finger domain, C3HC4 (zinc finger)"/>
    <property type="match status" value="1"/>
</dbReference>
<dbReference type="InterPro" id="IPR013083">
    <property type="entry name" value="Znf_RING/FYVE/PHD"/>
</dbReference>
<reference evidence="13" key="1">
    <citation type="submission" date="2020-01" db="EMBL/GenBank/DDBJ databases">
        <title>Genome sequence of Kobresia littledalei, the first chromosome-level genome in the family Cyperaceae.</title>
        <authorList>
            <person name="Qu G."/>
        </authorList>
    </citation>
    <scope>NUCLEOTIDE SEQUENCE</scope>
    <source>
        <strain evidence="13">C.B.Clarke</strain>
        <tissue evidence="13">Leaf</tissue>
    </source>
</reference>
<keyword evidence="14" id="KW-1185">Reference proteome</keyword>
<name>A0A833S049_9POAL</name>
<evidence type="ECO:0000256" key="2">
    <source>
        <dbReference type="ARBA" id="ARBA00022679"/>
    </source>
</evidence>
<dbReference type="GO" id="GO:0008270">
    <property type="term" value="F:zinc ion binding"/>
    <property type="evidence" value="ECO:0007669"/>
    <property type="project" value="UniProtKB-KW"/>
</dbReference>
<evidence type="ECO:0000256" key="8">
    <source>
        <dbReference type="ARBA" id="ARBA00024209"/>
    </source>
</evidence>
<keyword evidence="3 11" id="KW-0812">Transmembrane</keyword>
<sequence>MRLLLETSTSTSPSNTSTNAPPTPSPLPIDSDIVVILATLLCALISVVGLSLVVRCAFVRRHQSATKPIKQKGLNKKSLQSLPTLSFSSGCQTDQAATISGECAICLGEFAECERIRVLPPCGHGFHVACIDTWLGAHPSCPSCRSVPVIPAVPHSRCHKCGESTSTDADADAAVKPSNDAEDSSTGVVV</sequence>
<accession>A0A833S049</accession>
<keyword evidence="9" id="KW-0863">Zinc-finger</keyword>
<evidence type="ECO:0000256" key="3">
    <source>
        <dbReference type="ARBA" id="ARBA00022692"/>
    </source>
</evidence>
<evidence type="ECO:0000256" key="4">
    <source>
        <dbReference type="ARBA" id="ARBA00022723"/>
    </source>
</evidence>
<evidence type="ECO:0000256" key="11">
    <source>
        <dbReference type="SAM" id="Phobius"/>
    </source>
</evidence>
<evidence type="ECO:0000256" key="6">
    <source>
        <dbReference type="ARBA" id="ARBA00022989"/>
    </source>
</evidence>
<dbReference type="PANTHER" id="PTHR46905">
    <property type="entry name" value="RING-H2 FINGER PROTEIN ATL78"/>
    <property type="match status" value="1"/>
</dbReference>
<dbReference type="PANTHER" id="PTHR46905:SF7">
    <property type="entry name" value="RING-H2 FINGER PROTEIN ATL78"/>
    <property type="match status" value="1"/>
</dbReference>
<evidence type="ECO:0000256" key="7">
    <source>
        <dbReference type="ARBA" id="ARBA00023136"/>
    </source>
</evidence>
<dbReference type="SMART" id="SM00184">
    <property type="entry name" value="RING"/>
    <property type="match status" value="1"/>
</dbReference>
<gene>
    <name evidence="13" type="ORF">FCM35_KLT10128</name>
</gene>
<dbReference type="GO" id="GO:0016740">
    <property type="term" value="F:transferase activity"/>
    <property type="evidence" value="ECO:0007669"/>
    <property type="project" value="UniProtKB-KW"/>
</dbReference>
<comment type="subcellular location">
    <subcellularLocation>
        <location evidence="1">Membrane</location>
        <topology evidence="1">Single-pass membrane protein</topology>
    </subcellularLocation>
</comment>
<feature type="region of interest" description="Disordered" evidence="10">
    <location>
        <begin position="165"/>
        <end position="190"/>
    </location>
</feature>
<keyword evidence="4" id="KW-0479">Metal-binding</keyword>
<dbReference type="GO" id="GO:0016567">
    <property type="term" value="P:protein ubiquitination"/>
    <property type="evidence" value="ECO:0007669"/>
    <property type="project" value="InterPro"/>
</dbReference>
<proteinExistence type="inferred from homology"/>
<keyword evidence="7 11" id="KW-0472">Membrane</keyword>
<evidence type="ECO:0000256" key="10">
    <source>
        <dbReference type="SAM" id="MobiDB-lite"/>
    </source>
</evidence>
<dbReference type="CDD" id="cd16461">
    <property type="entry name" value="RING-H2_EL5-like"/>
    <property type="match status" value="1"/>
</dbReference>
<dbReference type="OrthoDB" id="8062037at2759"/>
<evidence type="ECO:0000256" key="9">
    <source>
        <dbReference type="PROSITE-ProRule" id="PRU00175"/>
    </source>
</evidence>
<evidence type="ECO:0000259" key="12">
    <source>
        <dbReference type="PROSITE" id="PS50089"/>
    </source>
</evidence>
<evidence type="ECO:0000256" key="1">
    <source>
        <dbReference type="ARBA" id="ARBA00004167"/>
    </source>
</evidence>
<dbReference type="InterPro" id="IPR044602">
    <property type="entry name" value="ATL10/ATL72-79-like"/>
</dbReference>
<keyword evidence="2" id="KW-0808">Transferase</keyword>
<feature type="compositionally biased region" description="Low complexity" evidence="10">
    <location>
        <begin position="7"/>
        <end position="20"/>
    </location>
</feature>
<comment type="similarity">
    <text evidence="8">Belongs to the RING-type zinc finger family. ATL subfamily.</text>
</comment>
<dbReference type="EMBL" id="SWLB01000002">
    <property type="protein sequence ID" value="KAF3341284.1"/>
    <property type="molecule type" value="Genomic_DNA"/>
</dbReference>
<dbReference type="InterPro" id="IPR001841">
    <property type="entry name" value="Znf_RING"/>
</dbReference>
<keyword evidence="6 11" id="KW-1133">Transmembrane helix</keyword>
<feature type="transmembrane region" description="Helical" evidence="11">
    <location>
        <begin position="33"/>
        <end position="58"/>
    </location>
</feature>
<organism evidence="13 14">
    <name type="scientific">Carex littledalei</name>
    <dbReference type="NCBI Taxonomy" id="544730"/>
    <lineage>
        <taxon>Eukaryota</taxon>
        <taxon>Viridiplantae</taxon>
        <taxon>Streptophyta</taxon>
        <taxon>Embryophyta</taxon>
        <taxon>Tracheophyta</taxon>
        <taxon>Spermatophyta</taxon>
        <taxon>Magnoliopsida</taxon>
        <taxon>Liliopsida</taxon>
        <taxon>Poales</taxon>
        <taxon>Cyperaceae</taxon>
        <taxon>Cyperoideae</taxon>
        <taxon>Cariceae</taxon>
        <taxon>Carex</taxon>
        <taxon>Carex subgen. Euthyceras</taxon>
    </lineage>
</organism>
<protein>
    <submittedName>
        <fullName evidence="13">RING-H2 finger protein ATL8-like protein</fullName>
    </submittedName>
</protein>
<keyword evidence="5" id="KW-0862">Zinc</keyword>
<comment type="caution">
    <text evidence="13">The sequence shown here is derived from an EMBL/GenBank/DDBJ whole genome shotgun (WGS) entry which is preliminary data.</text>
</comment>